<dbReference type="InterPro" id="IPR057326">
    <property type="entry name" value="KR_dom"/>
</dbReference>
<dbReference type="PANTHER" id="PTHR43775:SF51">
    <property type="entry name" value="INACTIVE PHENOLPHTHIOCEROL SYNTHESIS POLYKETIDE SYNTHASE TYPE I PKS1-RELATED"/>
    <property type="match status" value="1"/>
</dbReference>
<gene>
    <name evidence="5" type="ORF">HTZ77_33580</name>
</gene>
<dbReference type="PANTHER" id="PTHR43775">
    <property type="entry name" value="FATTY ACID SYNTHASE"/>
    <property type="match status" value="1"/>
</dbReference>
<dbReference type="Pfam" id="PF08659">
    <property type="entry name" value="KR"/>
    <property type="match status" value="1"/>
</dbReference>
<dbReference type="SUPFAM" id="SSF51735">
    <property type="entry name" value="NAD(P)-binding Rossmann-fold domains"/>
    <property type="match status" value="1"/>
</dbReference>
<dbReference type="Proteomes" id="UP000586042">
    <property type="component" value="Unassembled WGS sequence"/>
</dbReference>
<dbReference type="SMART" id="SM00822">
    <property type="entry name" value="PKS_KR"/>
    <property type="match status" value="1"/>
</dbReference>
<evidence type="ECO:0000313" key="6">
    <source>
        <dbReference type="Proteomes" id="UP000586042"/>
    </source>
</evidence>
<dbReference type="Gene3D" id="1.10.1200.10">
    <property type="entry name" value="ACP-like"/>
    <property type="match status" value="1"/>
</dbReference>
<dbReference type="PROSITE" id="PS50075">
    <property type="entry name" value="CARRIER"/>
    <property type="match status" value="1"/>
</dbReference>
<comment type="caution">
    <text evidence="5">The sequence shown here is derived from an EMBL/GenBank/DDBJ whole genome shotgun (WGS) entry which is preliminary data.</text>
</comment>
<dbReference type="GO" id="GO:0006633">
    <property type="term" value="P:fatty acid biosynthetic process"/>
    <property type="evidence" value="ECO:0007669"/>
    <property type="project" value="TreeGrafter"/>
</dbReference>
<feature type="non-terminal residue" evidence="5">
    <location>
        <position position="1"/>
    </location>
</feature>
<keyword evidence="1" id="KW-0596">Phosphopantetheine</keyword>
<dbReference type="RefSeq" id="WP_175593766.1">
    <property type="nucleotide sequence ID" value="NZ_JABWGN010000015.1"/>
</dbReference>
<dbReference type="Gene3D" id="3.40.50.720">
    <property type="entry name" value="NAD(P)-binding Rossmann-like Domain"/>
    <property type="match status" value="1"/>
</dbReference>
<name>A0A7Y6M5Y3_9ACTN</name>
<evidence type="ECO:0000256" key="2">
    <source>
        <dbReference type="ARBA" id="ARBA00022553"/>
    </source>
</evidence>
<evidence type="ECO:0000256" key="3">
    <source>
        <dbReference type="ARBA" id="ARBA00022679"/>
    </source>
</evidence>
<dbReference type="EMBL" id="JABWGN010000015">
    <property type="protein sequence ID" value="NUW36303.1"/>
    <property type="molecule type" value="Genomic_DNA"/>
</dbReference>
<dbReference type="AlphaFoldDB" id="A0A7Y6M5Y3"/>
<reference evidence="5 6" key="1">
    <citation type="submission" date="2020-06" db="EMBL/GenBank/DDBJ databases">
        <title>Nonomuraea sp. SMC257, a novel actinomycete isolated from soil.</title>
        <authorList>
            <person name="Chanama M."/>
        </authorList>
    </citation>
    <scope>NUCLEOTIDE SEQUENCE [LARGE SCALE GENOMIC DNA]</scope>
    <source>
        <strain evidence="5 6">SMC257</strain>
    </source>
</reference>
<keyword evidence="3" id="KW-0808">Transferase</keyword>
<dbReference type="GO" id="GO:0031177">
    <property type="term" value="F:phosphopantetheine binding"/>
    <property type="evidence" value="ECO:0007669"/>
    <property type="project" value="InterPro"/>
</dbReference>
<dbReference type="InterPro" id="IPR036736">
    <property type="entry name" value="ACP-like_sf"/>
</dbReference>
<dbReference type="InterPro" id="IPR009081">
    <property type="entry name" value="PP-bd_ACP"/>
</dbReference>
<dbReference type="InterPro" id="IPR013968">
    <property type="entry name" value="PKS_KR"/>
</dbReference>
<evidence type="ECO:0000256" key="1">
    <source>
        <dbReference type="ARBA" id="ARBA00022450"/>
    </source>
</evidence>
<dbReference type="CDD" id="cd08956">
    <property type="entry name" value="KR_3_FAS_SDR_x"/>
    <property type="match status" value="1"/>
</dbReference>
<dbReference type="InterPro" id="IPR006162">
    <property type="entry name" value="Ppantetheine_attach_site"/>
</dbReference>
<accession>A0A7Y6M5Y3</accession>
<dbReference type="Pfam" id="PF00550">
    <property type="entry name" value="PP-binding"/>
    <property type="match status" value="1"/>
</dbReference>
<dbReference type="InterPro" id="IPR036291">
    <property type="entry name" value="NAD(P)-bd_dom_sf"/>
</dbReference>
<feature type="domain" description="Carrier" evidence="4">
    <location>
        <begin position="220"/>
        <end position="295"/>
    </location>
</feature>
<dbReference type="SMART" id="SM01294">
    <property type="entry name" value="PKS_PP_betabranch"/>
    <property type="match status" value="1"/>
</dbReference>
<dbReference type="SMART" id="SM00823">
    <property type="entry name" value="PKS_PP"/>
    <property type="match status" value="1"/>
</dbReference>
<protein>
    <submittedName>
        <fullName evidence="5">KR domain-containing protein</fullName>
    </submittedName>
</protein>
<organism evidence="5 6">
    <name type="scientific">Nonomuraea montanisoli</name>
    <dbReference type="NCBI Taxonomy" id="2741721"/>
    <lineage>
        <taxon>Bacteria</taxon>
        <taxon>Bacillati</taxon>
        <taxon>Actinomycetota</taxon>
        <taxon>Actinomycetes</taxon>
        <taxon>Streptosporangiales</taxon>
        <taxon>Streptosporangiaceae</taxon>
        <taxon>Nonomuraea</taxon>
    </lineage>
</organism>
<evidence type="ECO:0000259" key="4">
    <source>
        <dbReference type="PROSITE" id="PS50075"/>
    </source>
</evidence>
<dbReference type="FunFam" id="1.10.1200.10:FF:000007">
    <property type="entry name" value="Probable polyketide synthase pks17"/>
    <property type="match status" value="1"/>
</dbReference>
<evidence type="ECO:0000313" key="5">
    <source>
        <dbReference type="EMBL" id="NUW36303.1"/>
    </source>
</evidence>
<dbReference type="GO" id="GO:0004312">
    <property type="term" value="F:fatty acid synthase activity"/>
    <property type="evidence" value="ECO:0007669"/>
    <property type="project" value="TreeGrafter"/>
</dbReference>
<keyword evidence="2" id="KW-0597">Phosphoprotein</keyword>
<proteinExistence type="predicted"/>
<dbReference type="InterPro" id="IPR050091">
    <property type="entry name" value="PKS_NRPS_Biosynth_Enz"/>
</dbReference>
<dbReference type="PROSITE" id="PS00012">
    <property type="entry name" value="PHOSPHOPANTETHEINE"/>
    <property type="match status" value="1"/>
</dbReference>
<dbReference type="InterPro" id="IPR020806">
    <property type="entry name" value="PKS_PP-bd"/>
</dbReference>
<dbReference type="SUPFAM" id="SSF47336">
    <property type="entry name" value="ACP-like"/>
    <property type="match status" value="1"/>
</dbReference>
<sequence>ACDVADRRALAALLDEIPSLGGVVHTAGVLDDSVVEGLTPERMDTVLAPKADAAWHLHELSGDVSLFVLFSSLAGVLGNAGQGNYASANAFLDALAEHRKGLGLPAVSIAWGLWDTDSGMTGGLTAADHARLARAGIAPLTAEQGLDLFDGALTGAEPRVVAARWDAAGLRARAEAGDLPSVLRGLVRAPRRTAGNAAATGGPAALAQRLAALPRTDAQRLLTDTVRAHVAAVLAHGSADQIEVDRAFNQLGFDSLTAVELRNRLNADTGLRLPPTLVFDHPTVTTLSDYLFRTLAPPSPSPEDTLRTALDRVEDMIAAANGEGEALRDRFVSLLQTTLDRLGAGPNGAGDVADKIDSASDEEIFALIDNEL</sequence>
<keyword evidence="6" id="KW-1185">Reference proteome</keyword>